<name>A0A852RZ83_9ACTN</name>
<evidence type="ECO:0008006" key="5">
    <source>
        <dbReference type="Google" id="ProtNLM"/>
    </source>
</evidence>
<accession>A0A852RZ83</accession>
<feature type="compositionally biased region" description="Low complexity" evidence="1">
    <location>
        <begin position="21"/>
        <end position="43"/>
    </location>
</feature>
<evidence type="ECO:0000256" key="1">
    <source>
        <dbReference type="SAM" id="MobiDB-lite"/>
    </source>
</evidence>
<gene>
    <name evidence="3" type="ORF">BJ958_003438</name>
</gene>
<evidence type="ECO:0000256" key="2">
    <source>
        <dbReference type="SAM" id="SignalP"/>
    </source>
</evidence>
<dbReference type="EMBL" id="JACCBF010000001">
    <property type="protein sequence ID" value="NYD31892.1"/>
    <property type="molecule type" value="Genomic_DNA"/>
</dbReference>
<feature type="region of interest" description="Disordered" evidence="1">
    <location>
        <begin position="21"/>
        <end position="67"/>
    </location>
</feature>
<organism evidence="3 4">
    <name type="scientific">Nocardioides kongjuensis</name>
    <dbReference type="NCBI Taxonomy" id="349522"/>
    <lineage>
        <taxon>Bacteria</taxon>
        <taxon>Bacillati</taxon>
        <taxon>Actinomycetota</taxon>
        <taxon>Actinomycetes</taxon>
        <taxon>Propionibacteriales</taxon>
        <taxon>Nocardioidaceae</taxon>
        <taxon>Nocardioides</taxon>
    </lineage>
</organism>
<keyword evidence="4" id="KW-1185">Reference proteome</keyword>
<keyword evidence="2" id="KW-0732">Signal</keyword>
<reference evidence="3 4" key="1">
    <citation type="submission" date="2020-07" db="EMBL/GenBank/DDBJ databases">
        <title>Sequencing the genomes of 1000 actinobacteria strains.</title>
        <authorList>
            <person name="Klenk H.-P."/>
        </authorList>
    </citation>
    <scope>NUCLEOTIDE SEQUENCE [LARGE SCALE GENOMIC DNA]</scope>
    <source>
        <strain evidence="3 4">DSM 19082</strain>
    </source>
</reference>
<dbReference type="Proteomes" id="UP000582231">
    <property type="component" value="Unassembled WGS sequence"/>
</dbReference>
<evidence type="ECO:0000313" key="3">
    <source>
        <dbReference type="EMBL" id="NYD31892.1"/>
    </source>
</evidence>
<proteinExistence type="predicted"/>
<evidence type="ECO:0000313" key="4">
    <source>
        <dbReference type="Proteomes" id="UP000582231"/>
    </source>
</evidence>
<protein>
    <recommendedName>
        <fullName evidence="5">DUF3558 domain-containing protein</fullName>
    </recommendedName>
</protein>
<feature type="signal peptide" evidence="2">
    <location>
        <begin position="1"/>
        <end position="26"/>
    </location>
</feature>
<sequence>MTSALRRPAALLAGALLLLPTTTACGSDGGDDPSASDQTSAPGSTPPAPEPDPSETPAGGGPADPDQRLDFAAVETATADLTSDNPSCAIVRWSPNETGVSGQVDFRQLDCYGDQDAVDVGLPALLQTVIWVEMPSADAARKYAQDNLYDDKQALVAGPTALIVNGLWGRQGTDLYAEVQAACGCGELVSAAS</sequence>
<feature type="chain" id="PRO_5033056092" description="DUF3558 domain-containing protein" evidence="2">
    <location>
        <begin position="27"/>
        <end position="193"/>
    </location>
</feature>
<dbReference type="AlphaFoldDB" id="A0A852RZ83"/>
<dbReference type="PROSITE" id="PS51257">
    <property type="entry name" value="PROKAR_LIPOPROTEIN"/>
    <property type="match status" value="1"/>
</dbReference>
<comment type="caution">
    <text evidence="3">The sequence shown here is derived from an EMBL/GenBank/DDBJ whole genome shotgun (WGS) entry which is preliminary data.</text>
</comment>
<dbReference type="RefSeq" id="WP_179728145.1">
    <property type="nucleotide sequence ID" value="NZ_BAABEF010000001.1"/>
</dbReference>